<proteinExistence type="predicted"/>
<evidence type="ECO:0000313" key="1">
    <source>
        <dbReference type="EMBL" id="GFA15222.1"/>
    </source>
</evidence>
<dbReference type="CDD" id="cd09272">
    <property type="entry name" value="RNase_HI_RT_Ty1"/>
    <property type="match status" value="1"/>
</dbReference>
<gene>
    <name evidence="1" type="ORF">Tci_587194</name>
</gene>
<dbReference type="EMBL" id="BKCJ010377011">
    <property type="protein sequence ID" value="GFA15222.1"/>
    <property type="molecule type" value="Genomic_DNA"/>
</dbReference>
<reference evidence="1" key="1">
    <citation type="journal article" date="2019" name="Sci. Rep.">
        <title>Draft genome of Tanacetum cinerariifolium, the natural source of mosquito coil.</title>
        <authorList>
            <person name="Yamashiro T."/>
            <person name="Shiraishi A."/>
            <person name="Satake H."/>
            <person name="Nakayama K."/>
        </authorList>
    </citation>
    <scope>NUCLEOTIDE SEQUENCE</scope>
</reference>
<sequence>YGGKPDTELDVTSFCDASWQCDKDDTKSQTGYVFVVNGGVVDWKSKKQTTITMHSAQAEYVAASEAAMEAVWIRKFIRDLGVMPLINKPINMYCDNSAAIIFANEPGIKKGARHFLWRYHYVR</sequence>
<comment type="caution">
    <text evidence="1">The sequence shown here is derived from an EMBL/GenBank/DDBJ whole genome shotgun (WGS) entry which is preliminary data.</text>
</comment>
<dbReference type="InterPro" id="IPR043502">
    <property type="entry name" value="DNA/RNA_pol_sf"/>
</dbReference>
<organism evidence="1">
    <name type="scientific">Tanacetum cinerariifolium</name>
    <name type="common">Dalmatian daisy</name>
    <name type="synonym">Chrysanthemum cinerariifolium</name>
    <dbReference type="NCBI Taxonomy" id="118510"/>
    <lineage>
        <taxon>Eukaryota</taxon>
        <taxon>Viridiplantae</taxon>
        <taxon>Streptophyta</taxon>
        <taxon>Embryophyta</taxon>
        <taxon>Tracheophyta</taxon>
        <taxon>Spermatophyta</taxon>
        <taxon>Magnoliopsida</taxon>
        <taxon>eudicotyledons</taxon>
        <taxon>Gunneridae</taxon>
        <taxon>Pentapetalae</taxon>
        <taxon>asterids</taxon>
        <taxon>campanulids</taxon>
        <taxon>Asterales</taxon>
        <taxon>Asteraceae</taxon>
        <taxon>Asteroideae</taxon>
        <taxon>Anthemideae</taxon>
        <taxon>Anthemidinae</taxon>
        <taxon>Tanacetum</taxon>
    </lineage>
</organism>
<dbReference type="SUPFAM" id="SSF56672">
    <property type="entry name" value="DNA/RNA polymerases"/>
    <property type="match status" value="1"/>
</dbReference>
<dbReference type="PANTHER" id="PTHR11439:SF496">
    <property type="entry name" value="RNA-DIRECTED DNA POLYMERASE"/>
    <property type="match status" value="1"/>
</dbReference>
<dbReference type="PANTHER" id="PTHR11439">
    <property type="entry name" value="GAG-POL-RELATED RETROTRANSPOSON"/>
    <property type="match status" value="1"/>
</dbReference>
<protein>
    <submittedName>
        <fullName evidence="1">Retrotransposon protein, putative, Ty1-copia subclass</fullName>
    </submittedName>
</protein>
<accession>A0A699J6G9</accession>
<feature type="non-terminal residue" evidence="1">
    <location>
        <position position="1"/>
    </location>
</feature>
<dbReference type="AlphaFoldDB" id="A0A699J6G9"/>
<name>A0A699J6G9_TANCI</name>